<evidence type="ECO:0000259" key="15">
    <source>
        <dbReference type="Pfam" id="PF04566"/>
    </source>
</evidence>
<proteinExistence type="inferred from homology"/>
<dbReference type="InterPro" id="IPR007647">
    <property type="entry name" value="RNA_pol_Rpb2_5"/>
</dbReference>
<evidence type="ECO:0000313" key="17">
    <source>
        <dbReference type="EMBL" id="QHT84060.1"/>
    </source>
</evidence>
<evidence type="ECO:0000256" key="5">
    <source>
        <dbReference type="ARBA" id="ARBA00022695"/>
    </source>
</evidence>
<feature type="domain" description="RNA polymerase Rpb2" evidence="14">
    <location>
        <begin position="527"/>
        <end position="587"/>
    </location>
</feature>
<dbReference type="InterPro" id="IPR007646">
    <property type="entry name" value="RNA_pol_Rpb2_4"/>
</dbReference>
<reference evidence="17" key="1">
    <citation type="journal article" date="2020" name="Nature">
        <title>Giant virus diversity and host interactions through global metagenomics.</title>
        <authorList>
            <person name="Schulz F."/>
            <person name="Roux S."/>
            <person name="Paez-Espino D."/>
            <person name="Jungbluth S."/>
            <person name="Walsh D.A."/>
            <person name="Denef V.J."/>
            <person name="McMahon K.D."/>
            <person name="Konstantinidis K.T."/>
            <person name="Eloe-Fadrosh E.A."/>
            <person name="Kyrpides N.C."/>
            <person name="Woyke T."/>
        </authorList>
    </citation>
    <scope>NUCLEOTIDE SEQUENCE</scope>
    <source>
        <strain evidence="17">GVMAG-M-3300023184-16</strain>
    </source>
</reference>
<accession>A0A6C0HUI5</accession>
<sequence>MNEQIVWKIIDSYFHDNPQALVNHHVESYNDFLDKGIFQIFREKNPLTWMHHSQYDETLQDYRSKCTMYMGGKDGSKIYFGKPVIYDQNQPHYMFPNESRLRNITYAMTIHYDIEIEFLNILPADSLESITEGDFSTMKGGDSDSDGDDGGQKGGAPKPTQKSKGVPAITPSDAKNIREYISETVNKDPKSGIIYQKRVLKLDRVYLGKFPIMVQSHFCILHGVPKETRFSMGECKNDPGGYFIIDGKEKVVIPQEKFADNMLYIRKGNADTDYLYSAEIKSVSENVTKPIRTLSIHWVAPTPKFTMKNIVVNIPNVRKPVPLFILFRALGILSDREILSTIFLDIEKYTDQLDLFIPSIHDAGLIYSQRNAIEHIGYLTKGKKYYYGLEVLADYFLPHVGETNYREKAFYLGYMVFRMISVHLGWELPTDRDNFKYKRLELVGKLMHDLFSEYYNLQLKRIHLAFERQLNLNEGNYADNLPKLIQDFQRDVFREEGRIVEDGFKKAFKGNWGAYSHTKRIGVIQDLNRLSFNTMISHMRKTNLPIDSSLKLVGPRLLHNTQWGFIDPVDTPDGGNIGIHKNLSIATIISRGYSREPMIEWLREMVGMRLTTDHVPFELISTTKIFVNGFWAGCILDPISTVQKIRTYRRNSMLPMDTSVTFDFKLNTIFIYTDAGRWCRPIFYTDEGGRLSCMRKEILPKLSSHESLVWEQITQGFQPKKSNTSFLFQTRLSDRYEGIGESLEQDQSKLTAFLKDQAIVDYIDNNETEHAYIALNYEQFLTSQSSTKKSQYTHCEIHESLILGVMGNQIAFAETNPLPRDLFSCGQSKQACSLYHTNYQMRMDKTATVLHYGQIPLVKPRYNTYINREENSYGFNAIVAVACYTGYNVEDAILINAGSLARGMFRTTYFSSYSAHEERGDPNSAPPGTAPIDKLFTNIENVSNTIVGLKPGFDYSQLDSTGLVREGTYVNEKSILIGMTSTPSSGGGGGSDGRCGDLSIGPKKGQIGYVDKTYMTEGDAGERIAKVRVREDRIPAIGDKFASRVGQKGTIGMVIPECDMPFTKNGMRPDIIINPHALPSRMTVGQLIESLTGKACTMYGNFGDCTAFGQKGNKITNFGRMLQSQMEQEYGNDAAYESYGNEILYNGMTGEQMESSIFMGPVFYMRLKHMVKDKQQSRCLGPRSALTKQPVGGRANDGGLRIGEMERDSLVGHGAMTFLNESMMERGDKYYMAICNQSGLLAVYNPTKNLFMSPMSDGPLKFFGEHLRDATQLRMETVTKFGRNFSIVEIPYALKLMMQELQAINVYMRVITEDNIHQLESLSYSRIPEPDVFLKQLRKITESTHSDQGDLRQRVQEAVQSLSPEYYYHATPPSTPSTFELPKSPDTPSSSPPFTFATPPDANESLEKDDPWIVKEDAELPRIRPQTSPSETIPVQEIPRLTELIPAISTQNKEGSMMFSPNPVGIPEGYQVQPDQTSPNASFQKRQFVYLQGDKKPQRTWMIDDVVITPSGKKLYVLTTQDFEGLEKREQIQVVKESRLISSSPPLNEEMSVPMSGGGGGVRIPFMGGGQPTPGNEGNLPSGSGNFVFAPVMVGGNMNSEPSQEFGGNYHNHHVPPPPIPFNNMGGNRHMMREKNPLKSSETSATDGGEKKPKSWLGGAIEKLGGFIVKKM</sequence>
<dbReference type="Pfam" id="PF04567">
    <property type="entry name" value="RNA_pol_Rpb2_5"/>
    <property type="match status" value="1"/>
</dbReference>
<feature type="domain" description="RNA polymerase beta subunit protrusion" evidence="13">
    <location>
        <begin position="196"/>
        <end position="474"/>
    </location>
</feature>
<keyword evidence="7" id="KW-0862">Zinc</keyword>
<dbReference type="InterPro" id="IPR007644">
    <property type="entry name" value="RNA_pol_bsu_protrusion"/>
</dbReference>
<dbReference type="Gene3D" id="2.40.270.10">
    <property type="entry name" value="DNA-directed RNA polymerase, subunit 2, domain 6"/>
    <property type="match status" value="1"/>
</dbReference>
<evidence type="ECO:0000259" key="14">
    <source>
        <dbReference type="Pfam" id="PF04565"/>
    </source>
</evidence>
<dbReference type="Pfam" id="PF04563">
    <property type="entry name" value="RNA_pol_Rpb2_1"/>
    <property type="match status" value="2"/>
</dbReference>
<protein>
    <recommendedName>
        <fullName evidence="2">DNA-directed RNA polymerase</fullName>
        <ecNumber evidence="2">2.7.7.6</ecNumber>
    </recommendedName>
</protein>
<dbReference type="GO" id="GO:0006351">
    <property type="term" value="P:DNA-templated transcription"/>
    <property type="evidence" value="ECO:0007669"/>
    <property type="project" value="InterPro"/>
</dbReference>
<feature type="compositionally biased region" description="Low complexity" evidence="9">
    <location>
        <begin position="1384"/>
        <end position="1402"/>
    </location>
</feature>
<dbReference type="GO" id="GO:0003677">
    <property type="term" value="F:DNA binding"/>
    <property type="evidence" value="ECO:0007669"/>
    <property type="project" value="InterPro"/>
</dbReference>
<dbReference type="InterPro" id="IPR015712">
    <property type="entry name" value="DNA-dir_RNA_pol_su2"/>
</dbReference>
<dbReference type="GO" id="GO:0046872">
    <property type="term" value="F:metal ion binding"/>
    <property type="evidence" value="ECO:0007669"/>
    <property type="project" value="UniProtKB-KW"/>
</dbReference>
<dbReference type="CDD" id="cd00653">
    <property type="entry name" value="RNA_pol_B_RPB2"/>
    <property type="match status" value="1"/>
</dbReference>
<evidence type="ECO:0000256" key="8">
    <source>
        <dbReference type="ARBA" id="ARBA00023163"/>
    </source>
</evidence>
<dbReference type="EMBL" id="MN740015">
    <property type="protein sequence ID" value="QHT84060.1"/>
    <property type="molecule type" value="Genomic_DNA"/>
</dbReference>
<dbReference type="Gene3D" id="3.90.1100.10">
    <property type="match status" value="2"/>
</dbReference>
<name>A0A6C0HUI5_9ZZZZ</name>
<comment type="similarity">
    <text evidence="1">Belongs to the RNA polymerase beta chain family.</text>
</comment>
<dbReference type="Pfam" id="PF04561">
    <property type="entry name" value="RNA_pol_Rpb2_2"/>
    <property type="match status" value="1"/>
</dbReference>
<dbReference type="Pfam" id="PF04566">
    <property type="entry name" value="RNA_pol_Rpb2_4"/>
    <property type="match status" value="1"/>
</dbReference>
<evidence type="ECO:0000256" key="6">
    <source>
        <dbReference type="ARBA" id="ARBA00022723"/>
    </source>
</evidence>
<evidence type="ECO:0000256" key="3">
    <source>
        <dbReference type="ARBA" id="ARBA00022478"/>
    </source>
</evidence>
<dbReference type="PANTHER" id="PTHR20856">
    <property type="entry name" value="DNA-DIRECTED RNA POLYMERASE I SUBUNIT 2"/>
    <property type="match status" value="1"/>
</dbReference>
<dbReference type="InterPro" id="IPR007641">
    <property type="entry name" value="RNA_pol_Rpb2_7"/>
</dbReference>
<dbReference type="Gene3D" id="3.90.1800.10">
    <property type="entry name" value="RNA polymerase alpha subunit dimerisation domain"/>
    <property type="match status" value="1"/>
</dbReference>
<feature type="region of interest" description="Disordered" evidence="9">
    <location>
        <begin position="1367"/>
        <end position="1410"/>
    </location>
</feature>
<feature type="domain" description="RNA polymerase beta subunit protrusion" evidence="13">
    <location>
        <begin position="21"/>
        <end position="117"/>
    </location>
</feature>
<dbReference type="InterPro" id="IPR007642">
    <property type="entry name" value="RNA_pol_Rpb2_2"/>
</dbReference>
<keyword evidence="4" id="KW-0808">Transferase</keyword>
<feature type="domain" description="RNA polymerase Rpb2" evidence="11">
    <location>
        <begin position="1198"/>
        <end position="1312"/>
    </location>
</feature>
<evidence type="ECO:0000256" key="9">
    <source>
        <dbReference type="SAM" id="MobiDB-lite"/>
    </source>
</evidence>
<evidence type="ECO:0000259" key="13">
    <source>
        <dbReference type="Pfam" id="PF04563"/>
    </source>
</evidence>
<dbReference type="InterPro" id="IPR037033">
    <property type="entry name" value="DNA-dir_RNAP_su2_hyb_sf"/>
</dbReference>
<evidence type="ECO:0000259" key="12">
    <source>
        <dbReference type="Pfam" id="PF04561"/>
    </source>
</evidence>
<dbReference type="GO" id="GO:0032549">
    <property type="term" value="F:ribonucleoside binding"/>
    <property type="evidence" value="ECO:0007669"/>
    <property type="project" value="InterPro"/>
</dbReference>
<dbReference type="Pfam" id="PF04560">
    <property type="entry name" value="RNA_pol_Rpb2_7"/>
    <property type="match status" value="1"/>
</dbReference>
<evidence type="ECO:0000256" key="7">
    <source>
        <dbReference type="ARBA" id="ARBA00022833"/>
    </source>
</evidence>
<dbReference type="InterPro" id="IPR007120">
    <property type="entry name" value="DNA-dir_RNAP_su2_dom"/>
</dbReference>
<feature type="domain" description="RNA polymerase Rpb2" evidence="15">
    <location>
        <begin position="625"/>
        <end position="684"/>
    </location>
</feature>
<feature type="domain" description="RNA polymerase Rpb2" evidence="12">
    <location>
        <begin position="307"/>
        <end position="441"/>
    </location>
</feature>
<feature type="region of interest" description="Disordered" evidence="9">
    <location>
        <begin position="133"/>
        <end position="170"/>
    </location>
</feature>
<dbReference type="GO" id="GO:0003899">
    <property type="term" value="F:DNA-directed RNA polymerase activity"/>
    <property type="evidence" value="ECO:0007669"/>
    <property type="project" value="UniProtKB-EC"/>
</dbReference>
<evidence type="ECO:0000259" key="16">
    <source>
        <dbReference type="Pfam" id="PF04567"/>
    </source>
</evidence>
<dbReference type="SUPFAM" id="SSF64484">
    <property type="entry name" value="beta and beta-prime subunits of DNA dependent RNA-polymerase"/>
    <property type="match status" value="1"/>
</dbReference>
<keyword evidence="3" id="KW-0240">DNA-directed RNA polymerase</keyword>
<keyword evidence="5" id="KW-0548">Nucleotidyltransferase</keyword>
<keyword evidence="6" id="KW-0479">Metal-binding</keyword>
<dbReference type="Pfam" id="PF04565">
    <property type="entry name" value="RNA_pol_Rpb2_3"/>
    <property type="match status" value="1"/>
</dbReference>
<organism evidence="17">
    <name type="scientific">viral metagenome</name>
    <dbReference type="NCBI Taxonomy" id="1070528"/>
    <lineage>
        <taxon>unclassified sequences</taxon>
        <taxon>metagenomes</taxon>
        <taxon>organismal metagenomes</taxon>
    </lineage>
</organism>
<feature type="region of interest" description="Disordered" evidence="9">
    <location>
        <begin position="1627"/>
        <end position="1657"/>
    </location>
</feature>
<feature type="domain" description="RNA polymerase Rpb2" evidence="16">
    <location>
        <begin position="756"/>
        <end position="798"/>
    </location>
</feature>
<evidence type="ECO:0000256" key="2">
    <source>
        <dbReference type="ARBA" id="ARBA00012418"/>
    </source>
</evidence>
<dbReference type="EC" id="2.7.7.6" evidence="2"/>
<dbReference type="InterPro" id="IPR007645">
    <property type="entry name" value="RNA_pol_Rpb2_3"/>
</dbReference>
<evidence type="ECO:0000256" key="4">
    <source>
        <dbReference type="ARBA" id="ARBA00022679"/>
    </source>
</evidence>
<feature type="domain" description="DNA-directed RNA polymerase subunit 2 hybrid-binding" evidence="10">
    <location>
        <begin position="807"/>
        <end position="1195"/>
    </location>
</feature>
<dbReference type="Gene3D" id="2.40.50.150">
    <property type="match status" value="1"/>
</dbReference>
<dbReference type="InterPro" id="IPR014724">
    <property type="entry name" value="RNA_pol_RPB2_OB-fold"/>
</dbReference>
<dbReference type="Pfam" id="PF00562">
    <property type="entry name" value="RNA_pol_Rpb2_6"/>
    <property type="match status" value="1"/>
</dbReference>
<evidence type="ECO:0000256" key="1">
    <source>
        <dbReference type="ARBA" id="ARBA00006835"/>
    </source>
</evidence>
<keyword evidence="8" id="KW-0804">Transcription</keyword>
<evidence type="ECO:0000259" key="10">
    <source>
        <dbReference type="Pfam" id="PF00562"/>
    </source>
</evidence>
<dbReference type="GO" id="GO:0000428">
    <property type="term" value="C:DNA-directed RNA polymerase complex"/>
    <property type="evidence" value="ECO:0007669"/>
    <property type="project" value="UniProtKB-KW"/>
</dbReference>
<evidence type="ECO:0000259" key="11">
    <source>
        <dbReference type="Pfam" id="PF04560"/>
    </source>
</evidence>